<proteinExistence type="predicted"/>
<dbReference type="STRING" id="1127673.GLIP_1714"/>
<protein>
    <recommendedName>
        <fullName evidence="3">DNA alkylation repair protein</fullName>
    </recommendedName>
</protein>
<dbReference type="OrthoDB" id="9797162at2"/>
<dbReference type="InterPro" id="IPR016024">
    <property type="entry name" value="ARM-type_fold"/>
</dbReference>
<gene>
    <name evidence="1" type="ORF">GLIP_1714</name>
</gene>
<dbReference type="AlphaFoldDB" id="K6Y822"/>
<evidence type="ECO:0000313" key="2">
    <source>
        <dbReference type="Proteomes" id="UP000006334"/>
    </source>
</evidence>
<dbReference type="InterPro" id="IPR021133">
    <property type="entry name" value="HEAT_type_2"/>
</dbReference>
<dbReference type="EMBL" id="BAEN01000036">
    <property type="protein sequence ID" value="GAC14347.1"/>
    <property type="molecule type" value="Genomic_DNA"/>
</dbReference>
<evidence type="ECO:0008006" key="3">
    <source>
        <dbReference type="Google" id="ProtNLM"/>
    </source>
</evidence>
<dbReference type="eggNOG" id="COG4335">
    <property type="taxonomic scope" value="Bacteria"/>
</dbReference>
<dbReference type="RefSeq" id="WP_008844163.1">
    <property type="nucleotide sequence ID" value="NZ_BAEN01000036.1"/>
</dbReference>
<dbReference type="SUPFAM" id="SSF48371">
    <property type="entry name" value="ARM repeat"/>
    <property type="match status" value="1"/>
</dbReference>
<name>K6Y822_9ALTE</name>
<dbReference type="PROSITE" id="PS50077">
    <property type="entry name" value="HEAT_REPEAT"/>
    <property type="match status" value="1"/>
</dbReference>
<dbReference type="Gene3D" id="1.25.40.290">
    <property type="entry name" value="ARM repeat domains"/>
    <property type="match status" value="1"/>
</dbReference>
<comment type="caution">
    <text evidence="1">The sequence shown here is derived from an EMBL/GenBank/DDBJ whole genome shotgun (WGS) entry which is preliminary data.</text>
</comment>
<dbReference type="Proteomes" id="UP000006334">
    <property type="component" value="Unassembled WGS sequence"/>
</dbReference>
<sequence length="380" mass="43163">MPEPLKNLFSIELITSMANHFAIHHAAFDREAFLSFACANLAKLELKQRSNQILEAIKRGMPDDFEQTAEIMLKSLAEEEVCEKKQDPDMAIGLKGWAIMPMAEFVGLYGQAHFDTSMTLLHAFTKRFTSEFAIRHFFLACPEKTLNKFQQWKGDKNYHVRRLVSEGCRPRLPWGMQLPIFIQQPQLIMPLLEHLKDDSEDYVRRSVANNLNDIAKDHPDVVAQVMADWSQGASTKRQKLIRHAGRTLLKQGHPLALQSQGYLPPKLKKVALSIAENVLELGSKLHFSLQIETCSQQEQLLMIDFAVHHLKANGKLSAKVFKWKRVTLQSGEVLLLTKSHGIKPITTRTYYPGTHKLEVIINGVSVAIKNFELQMNISSS</sequence>
<accession>K6Y822</accession>
<keyword evidence="2" id="KW-1185">Reference proteome</keyword>
<evidence type="ECO:0000313" key="1">
    <source>
        <dbReference type="EMBL" id="GAC14347.1"/>
    </source>
</evidence>
<organism evidence="1 2">
    <name type="scientific">Aliiglaciecola lipolytica E3</name>
    <dbReference type="NCBI Taxonomy" id="1127673"/>
    <lineage>
        <taxon>Bacteria</taxon>
        <taxon>Pseudomonadati</taxon>
        <taxon>Pseudomonadota</taxon>
        <taxon>Gammaproteobacteria</taxon>
        <taxon>Alteromonadales</taxon>
        <taxon>Alteromonadaceae</taxon>
        <taxon>Aliiglaciecola</taxon>
    </lineage>
</organism>
<reference evidence="1 2" key="1">
    <citation type="journal article" date="2017" name="Antonie Van Leeuwenhoek">
        <title>Rhizobium rhizosphaerae sp. nov., a novel species isolated from rice rhizosphere.</title>
        <authorList>
            <person name="Zhao J.J."/>
            <person name="Zhang J."/>
            <person name="Zhang R.J."/>
            <person name="Zhang C.W."/>
            <person name="Yin H.Q."/>
            <person name="Zhang X.X."/>
        </authorList>
    </citation>
    <scope>NUCLEOTIDE SEQUENCE [LARGE SCALE GENOMIC DNA]</scope>
    <source>
        <strain evidence="1 2">E3</strain>
    </source>
</reference>